<dbReference type="Gramene" id="EFJ33807">
    <property type="protein sequence ID" value="EFJ33807"/>
    <property type="gene ID" value="SELMODRAFT_406621"/>
</dbReference>
<name>D8R0X9_SELML</name>
<dbReference type="AlphaFoldDB" id="D8R0X9"/>
<dbReference type="KEGG" id="smo:SELMODRAFT_406621"/>
<proteinExistence type="predicted"/>
<dbReference type="HOGENOM" id="CLU_1581194_0_0_1"/>
<dbReference type="Proteomes" id="UP000001514">
    <property type="component" value="Unassembled WGS sequence"/>
</dbReference>
<dbReference type="EMBL" id="GL377570">
    <property type="protein sequence ID" value="EFJ33807.1"/>
    <property type="molecule type" value="Genomic_DNA"/>
</dbReference>
<sequence>MWMLSQINLDATVIEAVGIGAPEATTTSGGVLVFDAGGGGGVVPLVVKAARGNIDKPTKEVIGSVVVQSTAEATKAVEATKSITTMWMLSQIDFDNTVIEAVGIDTAEATATGGGVLVFDAGGGGGVVPLAAKVARGNIDKPTKEVIGNVVVESTTEATKAVVTAPITP</sequence>
<reference evidence="1 2" key="1">
    <citation type="journal article" date="2011" name="Science">
        <title>The Selaginella genome identifies genetic changes associated with the evolution of vascular plants.</title>
        <authorList>
            <person name="Banks J.A."/>
            <person name="Nishiyama T."/>
            <person name="Hasebe M."/>
            <person name="Bowman J.L."/>
            <person name="Gribskov M."/>
            <person name="dePamphilis C."/>
            <person name="Albert V.A."/>
            <person name="Aono N."/>
            <person name="Aoyama T."/>
            <person name="Ambrose B.A."/>
            <person name="Ashton N.W."/>
            <person name="Axtell M.J."/>
            <person name="Barker E."/>
            <person name="Barker M.S."/>
            <person name="Bennetzen J.L."/>
            <person name="Bonawitz N.D."/>
            <person name="Chapple C."/>
            <person name="Cheng C."/>
            <person name="Correa L.G."/>
            <person name="Dacre M."/>
            <person name="DeBarry J."/>
            <person name="Dreyer I."/>
            <person name="Elias M."/>
            <person name="Engstrom E.M."/>
            <person name="Estelle M."/>
            <person name="Feng L."/>
            <person name="Finet C."/>
            <person name="Floyd S.K."/>
            <person name="Frommer W.B."/>
            <person name="Fujita T."/>
            <person name="Gramzow L."/>
            <person name="Gutensohn M."/>
            <person name="Harholt J."/>
            <person name="Hattori M."/>
            <person name="Heyl A."/>
            <person name="Hirai T."/>
            <person name="Hiwatashi Y."/>
            <person name="Ishikawa M."/>
            <person name="Iwata M."/>
            <person name="Karol K.G."/>
            <person name="Koehler B."/>
            <person name="Kolukisaoglu U."/>
            <person name="Kubo M."/>
            <person name="Kurata T."/>
            <person name="Lalonde S."/>
            <person name="Li K."/>
            <person name="Li Y."/>
            <person name="Litt A."/>
            <person name="Lyons E."/>
            <person name="Manning G."/>
            <person name="Maruyama T."/>
            <person name="Michael T.P."/>
            <person name="Mikami K."/>
            <person name="Miyazaki S."/>
            <person name="Morinaga S."/>
            <person name="Murata T."/>
            <person name="Mueller-Roeber B."/>
            <person name="Nelson D.R."/>
            <person name="Obara M."/>
            <person name="Oguri Y."/>
            <person name="Olmstead R.G."/>
            <person name="Onodera N."/>
            <person name="Petersen B.L."/>
            <person name="Pils B."/>
            <person name="Prigge M."/>
            <person name="Rensing S.A."/>
            <person name="Riano-Pachon D.M."/>
            <person name="Roberts A.W."/>
            <person name="Sato Y."/>
            <person name="Scheller H.V."/>
            <person name="Schulz B."/>
            <person name="Schulz C."/>
            <person name="Shakirov E.V."/>
            <person name="Shibagaki N."/>
            <person name="Shinohara N."/>
            <person name="Shippen D.E."/>
            <person name="Soerensen I."/>
            <person name="Sotooka R."/>
            <person name="Sugimoto N."/>
            <person name="Sugita M."/>
            <person name="Sumikawa N."/>
            <person name="Tanurdzic M."/>
            <person name="Theissen G."/>
            <person name="Ulvskov P."/>
            <person name="Wakazuki S."/>
            <person name="Weng J.K."/>
            <person name="Willats W.W."/>
            <person name="Wipf D."/>
            <person name="Wolf P.G."/>
            <person name="Yang L."/>
            <person name="Zimmer A.D."/>
            <person name="Zhu Q."/>
            <person name="Mitros T."/>
            <person name="Hellsten U."/>
            <person name="Loque D."/>
            <person name="Otillar R."/>
            <person name="Salamov A."/>
            <person name="Schmutz J."/>
            <person name="Shapiro H."/>
            <person name="Lindquist E."/>
            <person name="Lucas S."/>
            <person name="Rokhsar D."/>
            <person name="Grigoriev I.V."/>
        </authorList>
    </citation>
    <scope>NUCLEOTIDE SEQUENCE [LARGE SCALE GENOMIC DNA]</scope>
</reference>
<protein>
    <submittedName>
        <fullName evidence="1">Uncharacterized protein</fullName>
    </submittedName>
</protein>
<evidence type="ECO:0000313" key="2">
    <source>
        <dbReference type="Proteomes" id="UP000001514"/>
    </source>
</evidence>
<dbReference type="InParanoid" id="D8R0X9"/>
<evidence type="ECO:0000313" key="1">
    <source>
        <dbReference type="EMBL" id="EFJ33807.1"/>
    </source>
</evidence>
<keyword evidence="2" id="KW-1185">Reference proteome</keyword>
<organism evidence="2">
    <name type="scientific">Selaginella moellendorffii</name>
    <name type="common">Spikemoss</name>
    <dbReference type="NCBI Taxonomy" id="88036"/>
    <lineage>
        <taxon>Eukaryota</taxon>
        <taxon>Viridiplantae</taxon>
        <taxon>Streptophyta</taxon>
        <taxon>Embryophyta</taxon>
        <taxon>Tracheophyta</taxon>
        <taxon>Lycopodiopsida</taxon>
        <taxon>Selaginellales</taxon>
        <taxon>Selaginellaceae</taxon>
        <taxon>Selaginella</taxon>
    </lineage>
</organism>
<accession>D8R0X9</accession>
<gene>
    <name evidence="1" type="ORF">SELMODRAFT_406621</name>
</gene>